<dbReference type="PANTHER" id="PTHR42928:SF3">
    <property type="entry name" value="UPF0065 PROTEIN YFLP"/>
    <property type="match status" value="1"/>
</dbReference>
<dbReference type="Gene3D" id="3.40.190.10">
    <property type="entry name" value="Periplasmic binding protein-like II"/>
    <property type="match status" value="1"/>
</dbReference>
<dbReference type="PROSITE" id="PS51257">
    <property type="entry name" value="PROKAR_LIPOPROTEIN"/>
    <property type="match status" value="1"/>
</dbReference>
<dbReference type="Proteomes" id="UP000530928">
    <property type="component" value="Unassembled WGS sequence"/>
</dbReference>
<organism evidence="3 4">
    <name type="scientific">Nonomuraea soli</name>
    <dbReference type="NCBI Taxonomy" id="1032476"/>
    <lineage>
        <taxon>Bacteria</taxon>
        <taxon>Bacillati</taxon>
        <taxon>Actinomycetota</taxon>
        <taxon>Actinomycetes</taxon>
        <taxon>Streptosporangiales</taxon>
        <taxon>Streptosporangiaceae</taxon>
        <taxon>Nonomuraea</taxon>
    </lineage>
</organism>
<sequence>MRRRQFFALGLGVAAGSVGLAACGSGPGTPSQLGPVSVVAAAAPWTPMAQAYGRALEQRGFPLAVRDTTGPITTITVTGLPALAAAELNHGRPILEVATPLARLAGEPVVVVVPAGSPFSHFDAFAAQLVADPARTFLAGGPTGETDHVLFGLIARGLGADSRLVDYSGYAASADSSPALLNGAAAAAAGTLDAWRTHLDQGRVRVLAVSTDERVPEVDAPTLKECGVRVDFAEWCAAFGPKDMADPARQAAMAACDEAAYSDQWLDACRSRGWTPMPLSGDDFRVWLTSEVDRIRDVLIDLGLLDTPATTYRG</sequence>
<comment type="similarity">
    <text evidence="1">Belongs to the UPF0065 (bug) family.</text>
</comment>
<dbReference type="Pfam" id="PF03401">
    <property type="entry name" value="TctC"/>
    <property type="match status" value="1"/>
</dbReference>
<gene>
    <name evidence="3" type="ORF">HNR30_006352</name>
</gene>
<proteinExistence type="inferred from homology"/>
<reference evidence="3 4" key="1">
    <citation type="submission" date="2020-07" db="EMBL/GenBank/DDBJ databases">
        <title>Genomic Encyclopedia of Type Strains, Phase IV (KMG-IV): sequencing the most valuable type-strain genomes for metagenomic binning, comparative biology and taxonomic classification.</title>
        <authorList>
            <person name="Goeker M."/>
        </authorList>
    </citation>
    <scope>NUCLEOTIDE SEQUENCE [LARGE SCALE GENOMIC DNA]</scope>
    <source>
        <strain evidence="3 4">DSM 45533</strain>
    </source>
</reference>
<feature type="signal peptide" evidence="2">
    <location>
        <begin position="1"/>
        <end position="21"/>
    </location>
</feature>
<dbReference type="InterPro" id="IPR005064">
    <property type="entry name" value="BUG"/>
</dbReference>
<protein>
    <submittedName>
        <fullName evidence="3">Putative tricarboxylic transport membrane protein</fullName>
    </submittedName>
</protein>
<evidence type="ECO:0000313" key="3">
    <source>
        <dbReference type="EMBL" id="MBA2894980.1"/>
    </source>
</evidence>
<comment type="caution">
    <text evidence="3">The sequence shown here is derived from an EMBL/GenBank/DDBJ whole genome shotgun (WGS) entry which is preliminary data.</text>
</comment>
<evidence type="ECO:0000313" key="4">
    <source>
        <dbReference type="Proteomes" id="UP000530928"/>
    </source>
</evidence>
<dbReference type="InterPro" id="IPR042100">
    <property type="entry name" value="Bug_dom1"/>
</dbReference>
<evidence type="ECO:0000256" key="1">
    <source>
        <dbReference type="ARBA" id="ARBA00006987"/>
    </source>
</evidence>
<keyword evidence="2" id="KW-0732">Signal</keyword>
<feature type="chain" id="PRO_5031162923" evidence="2">
    <location>
        <begin position="22"/>
        <end position="314"/>
    </location>
</feature>
<name>A0A7W0CQ11_9ACTN</name>
<keyword evidence="4" id="KW-1185">Reference proteome</keyword>
<dbReference type="EMBL" id="JACDUR010000006">
    <property type="protein sequence ID" value="MBA2894980.1"/>
    <property type="molecule type" value="Genomic_DNA"/>
</dbReference>
<accession>A0A7W0CQ11</accession>
<dbReference type="Gene3D" id="3.40.190.150">
    <property type="entry name" value="Bordetella uptake gene, domain 1"/>
    <property type="match status" value="1"/>
</dbReference>
<dbReference type="PANTHER" id="PTHR42928">
    <property type="entry name" value="TRICARBOXYLATE-BINDING PROTEIN"/>
    <property type="match status" value="1"/>
</dbReference>
<dbReference type="RefSeq" id="WP_181613683.1">
    <property type="nucleotide sequence ID" value="NZ_BAABAM010000004.1"/>
</dbReference>
<dbReference type="AlphaFoldDB" id="A0A7W0CQ11"/>
<evidence type="ECO:0000256" key="2">
    <source>
        <dbReference type="SAM" id="SignalP"/>
    </source>
</evidence>